<accession>A0ABT6ZQ99</accession>
<gene>
    <name evidence="1" type="ORF">NMN56_004520</name>
</gene>
<dbReference type="EMBL" id="JANCPR020000004">
    <property type="protein sequence ID" value="MDJ1131235.1"/>
    <property type="molecule type" value="Genomic_DNA"/>
</dbReference>
<dbReference type="Proteomes" id="UP001214441">
    <property type="component" value="Unassembled WGS sequence"/>
</dbReference>
<evidence type="ECO:0000313" key="1">
    <source>
        <dbReference type="EMBL" id="MDJ1131235.1"/>
    </source>
</evidence>
<name>A0ABT6ZQ99_9ACTN</name>
<protein>
    <submittedName>
        <fullName evidence="1">Uncharacterized protein</fullName>
    </submittedName>
</protein>
<evidence type="ECO:0000313" key="2">
    <source>
        <dbReference type="Proteomes" id="UP001214441"/>
    </source>
</evidence>
<proteinExistence type="predicted"/>
<reference evidence="1 2" key="1">
    <citation type="submission" date="2023-05" db="EMBL/GenBank/DDBJ databases">
        <title>Streptantibioticus silvisoli sp. nov., acidotolerant actinomycetes 1 from pine litter.</title>
        <authorList>
            <person name="Swiecimska M."/>
            <person name="Golinska P."/>
            <person name="Sangal V."/>
            <person name="Wachnowicz B."/>
            <person name="Goodfellow M."/>
        </authorList>
    </citation>
    <scope>NUCLEOTIDE SEQUENCE [LARGE SCALE GENOMIC DNA]</scope>
    <source>
        <strain evidence="1 2">DSM 42109</strain>
    </source>
</reference>
<comment type="caution">
    <text evidence="1">The sequence shown here is derived from an EMBL/GenBank/DDBJ whole genome shotgun (WGS) entry which is preliminary data.</text>
</comment>
<dbReference type="RefSeq" id="WP_274039066.1">
    <property type="nucleotide sequence ID" value="NZ_JANCPR020000004.1"/>
</dbReference>
<organism evidence="1 2">
    <name type="scientific">Streptomyces iconiensis</name>
    <dbReference type="NCBI Taxonomy" id="1384038"/>
    <lineage>
        <taxon>Bacteria</taxon>
        <taxon>Bacillati</taxon>
        <taxon>Actinomycetota</taxon>
        <taxon>Actinomycetes</taxon>
        <taxon>Kitasatosporales</taxon>
        <taxon>Streptomycetaceae</taxon>
        <taxon>Streptomyces</taxon>
    </lineage>
</organism>
<keyword evidence="2" id="KW-1185">Reference proteome</keyword>
<sequence length="82" mass="8969">MASLIDPVKHAELIRLQRESFARFAALDTFDGDDSERPALREAARQAAAEKDAALYESGLVSEHGYFAASQDLMRAARADDA</sequence>